<accession>A0AAV4VNV7</accession>
<proteinExistence type="predicted"/>
<evidence type="ECO:0000313" key="2">
    <source>
        <dbReference type="Proteomes" id="UP001054837"/>
    </source>
</evidence>
<sequence length="188" mass="22003">MPCVAEVRDEWTLRTFLFDLIGSLVARDWFFHRPCLLNHRIKFVQPISNTTPLELTKLRLHPVGEIRIVCFPSDPNKNLENPLRKRETIALLKHLATRPLALIESRFSFSTECGNRTFFRDKCAEVRTKQERATSTPDCMQKRQEDSEYDRTQDGLINLYARNSPIGLKIPKEIKFLQQRNVKMVPSF</sequence>
<organism evidence="1 2">
    <name type="scientific">Caerostris darwini</name>
    <dbReference type="NCBI Taxonomy" id="1538125"/>
    <lineage>
        <taxon>Eukaryota</taxon>
        <taxon>Metazoa</taxon>
        <taxon>Ecdysozoa</taxon>
        <taxon>Arthropoda</taxon>
        <taxon>Chelicerata</taxon>
        <taxon>Arachnida</taxon>
        <taxon>Araneae</taxon>
        <taxon>Araneomorphae</taxon>
        <taxon>Entelegynae</taxon>
        <taxon>Araneoidea</taxon>
        <taxon>Araneidae</taxon>
        <taxon>Caerostris</taxon>
    </lineage>
</organism>
<dbReference type="Proteomes" id="UP001054837">
    <property type="component" value="Unassembled WGS sequence"/>
</dbReference>
<gene>
    <name evidence="1" type="ORF">CDAR_290801</name>
</gene>
<dbReference type="EMBL" id="BPLQ01013374">
    <property type="protein sequence ID" value="GIY71713.1"/>
    <property type="molecule type" value="Genomic_DNA"/>
</dbReference>
<keyword evidence="2" id="KW-1185">Reference proteome</keyword>
<evidence type="ECO:0000313" key="1">
    <source>
        <dbReference type="EMBL" id="GIY71713.1"/>
    </source>
</evidence>
<comment type="caution">
    <text evidence="1">The sequence shown here is derived from an EMBL/GenBank/DDBJ whole genome shotgun (WGS) entry which is preliminary data.</text>
</comment>
<name>A0AAV4VNV7_9ARAC</name>
<reference evidence="1 2" key="1">
    <citation type="submission" date="2021-06" db="EMBL/GenBank/DDBJ databases">
        <title>Caerostris darwini draft genome.</title>
        <authorList>
            <person name="Kono N."/>
            <person name="Arakawa K."/>
        </authorList>
    </citation>
    <scope>NUCLEOTIDE SEQUENCE [LARGE SCALE GENOMIC DNA]</scope>
</reference>
<dbReference type="AlphaFoldDB" id="A0AAV4VNV7"/>
<protein>
    <submittedName>
        <fullName evidence="1">Uncharacterized protein</fullName>
    </submittedName>
</protein>